<organism evidence="1">
    <name type="scientific">marine sediment metagenome</name>
    <dbReference type="NCBI Taxonomy" id="412755"/>
    <lineage>
        <taxon>unclassified sequences</taxon>
        <taxon>metagenomes</taxon>
        <taxon>ecological metagenomes</taxon>
    </lineage>
</organism>
<name>A0A0F9MZJ1_9ZZZZ</name>
<gene>
    <name evidence="1" type="ORF">LCGC14_1013610</name>
</gene>
<comment type="caution">
    <text evidence="1">The sequence shown here is derived from an EMBL/GenBank/DDBJ whole genome shotgun (WGS) entry which is preliminary data.</text>
</comment>
<evidence type="ECO:0000313" key="1">
    <source>
        <dbReference type="EMBL" id="KKN12725.1"/>
    </source>
</evidence>
<proteinExistence type="predicted"/>
<dbReference type="AlphaFoldDB" id="A0A0F9MZJ1"/>
<reference evidence="1" key="1">
    <citation type="journal article" date="2015" name="Nature">
        <title>Complex archaea that bridge the gap between prokaryotes and eukaryotes.</title>
        <authorList>
            <person name="Spang A."/>
            <person name="Saw J.H."/>
            <person name="Jorgensen S.L."/>
            <person name="Zaremba-Niedzwiedzka K."/>
            <person name="Martijn J."/>
            <person name="Lind A.E."/>
            <person name="van Eijk R."/>
            <person name="Schleper C."/>
            <person name="Guy L."/>
            <person name="Ettema T.J."/>
        </authorList>
    </citation>
    <scope>NUCLEOTIDE SEQUENCE</scope>
</reference>
<dbReference type="EMBL" id="LAZR01004000">
    <property type="protein sequence ID" value="KKN12725.1"/>
    <property type="molecule type" value="Genomic_DNA"/>
</dbReference>
<accession>A0A0F9MZJ1</accession>
<protein>
    <submittedName>
        <fullName evidence="1">Uncharacterized protein</fullName>
    </submittedName>
</protein>
<sequence>MNKNIKMIKLSIQTDGKEVSDSFSQEKVTLEEVALVIMRLEEMKKYLLTLEFDSKFEYKDGCFADED</sequence>